<gene>
    <name evidence="9" type="ORF">HOO65_021053</name>
</gene>
<dbReference type="Pfam" id="PF00860">
    <property type="entry name" value="Xan_ur_permease"/>
    <property type="match status" value="2"/>
</dbReference>
<sequence>MDEDQGPSNIAHPEDAERNWSVGSCISGFKRMFFTRDGLIGDYNYGHLFRPNLPFMKKSDHVAPFFGLNDRMPVVLALLLGLQHSLAMLAGVITPPIIMSGATGVNLSTDEQQYLVSTALIVSGTLSLIQITRFRIMNTPYYLGTGLLSVVGISFAIIPVASGAFSQMYADGYCELDSDGNRLPCPKAYGAVLGTAALCALIEVCMAFVPPRMLLKVFPPIVTGPTVTLIGVSLIETGFSNWAGGSGACMDRPETGFYSLCPNTAAPHPLPWGSAEFLGLGFIYIICACEAIGDITATCDVSRLEVTGPTYETRIQGGVLADGINGALAALMTITPVTTFAQNNGVIALTRCANRTAGYFCCFFLIVMGIFAKFAAALVAIPSAVLGGMTTFLFASVAVSGMAIVARSVPFTRRNRFILTAGFALGYGATLKSDYFSYFFTYDGSNKSLKGFLNAIDIIMESGFVVAAFVCTFLNLALPEENEPTLAEEVTRSAAPISPAPESSSSATAVGLSGKTAALESSGRATSQEKF</sequence>
<comment type="subcellular location">
    <subcellularLocation>
        <location evidence="1">Membrane</location>
        <topology evidence="1">Multi-pass membrane protein</topology>
    </subcellularLocation>
</comment>
<comment type="caution">
    <text evidence="9">The sequence shown here is derived from an EMBL/GenBank/DDBJ whole genome shotgun (WGS) entry which is preliminary data.</text>
</comment>
<keyword evidence="3" id="KW-0813">Transport</keyword>
<evidence type="ECO:0000256" key="5">
    <source>
        <dbReference type="ARBA" id="ARBA00022989"/>
    </source>
</evidence>
<feature type="transmembrane region" description="Helical" evidence="8">
    <location>
        <begin position="113"/>
        <end position="129"/>
    </location>
</feature>
<feature type="transmembrane region" description="Helical" evidence="8">
    <location>
        <begin position="74"/>
        <end position="93"/>
    </location>
</feature>
<evidence type="ECO:0000256" key="6">
    <source>
        <dbReference type="ARBA" id="ARBA00023136"/>
    </source>
</evidence>
<feature type="region of interest" description="Disordered" evidence="7">
    <location>
        <begin position="488"/>
        <end position="531"/>
    </location>
</feature>
<evidence type="ECO:0000256" key="7">
    <source>
        <dbReference type="SAM" id="MobiDB-lite"/>
    </source>
</evidence>
<feature type="compositionally biased region" description="Low complexity" evidence="7">
    <location>
        <begin position="493"/>
        <end position="509"/>
    </location>
</feature>
<dbReference type="EMBL" id="JABSNW010000002">
    <property type="protein sequence ID" value="KAL2890511.1"/>
    <property type="molecule type" value="Genomic_DNA"/>
</dbReference>
<evidence type="ECO:0000313" key="9">
    <source>
        <dbReference type="EMBL" id="KAL2890511.1"/>
    </source>
</evidence>
<evidence type="ECO:0000256" key="4">
    <source>
        <dbReference type="ARBA" id="ARBA00022692"/>
    </source>
</evidence>
<organism evidence="9 10">
    <name type="scientific">Ceratocystis lukuohia</name>
    <dbReference type="NCBI Taxonomy" id="2019550"/>
    <lineage>
        <taxon>Eukaryota</taxon>
        <taxon>Fungi</taxon>
        <taxon>Dikarya</taxon>
        <taxon>Ascomycota</taxon>
        <taxon>Pezizomycotina</taxon>
        <taxon>Sordariomycetes</taxon>
        <taxon>Hypocreomycetidae</taxon>
        <taxon>Microascales</taxon>
        <taxon>Ceratocystidaceae</taxon>
        <taxon>Ceratocystis</taxon>
    </lineage>
</organism>
<dbReference type="InterPro" id="IPR006042">
    <property type="entry name" value="Xan_ur_permease"/>
</dbReference>
<dbReference type="PANTHER" id="PTHR42810">
    <property type="entry name" value="PURINE PERMEASE C1399.01C-RELATED"/>
    <property type="match status" value="1"/>
</dbReference>
<keyword evidence="5 8" id="KW-1133">Transmembrane helix</keyword>
<dbReference type="InterPro" id="IPR006043">
    <property type="entry name" value="NCS2"/>
</dbReference>
<dbReference type="PANTHER" id="PTHR42810:SF2">
    <property type="entry name" value="PURINE PERMEASE C1399.01C-RELATED"/>
    <property type="match status" value="1"/>
</dbReference>
<proteinExistence type="inferred from homology"/>
<evidence type="ECO:0000256" key="1">
    <source>
        <dbReference type="ARBA" id="ARBA00004141"/>
    </source>
</evidence>
<dbReference type="Proteomes" id="UP001610728">
    <property type="component" value="Unassembled WGS sequence"/>
</dbReference>
<feature type="transmembrane region" description="Helical" evidence="8">
    <location>
        <begin position="458"/>
        <end position="478"/>
    </location>
</feature>
<evidence type="ECO:0000256" key="2">
    <source>
        <dbReference type="ARBA" id="ARBA00008821"/>
    </source>
</evidence>
<dbReference type="GeneID" id="98116686"/>
<name>A0ABR4MQH8_9PEZI</name>
<keyword evidence="6 8" id="KW-0472">Membrane</keyword>
<feature type="transmembrane region" description="Helical" evidence="8">
    <location>
        <begin position="141"/>
        <end position="168"/>
    </location>
</feature>
<evidence type="ECO:0000256" key="8">
    <source>
        <dbReference type="SAM" id="Phobius"/>
    </source>
</evidence>
<accession>A0ABR4MQH8</accession>
<dbReference type="RefSeq" id="XP_070861691.1">
    <property type="nucleotide sequence ID" value="XM_071006536.1"/>
</dbReference>
<comment type="similarity">
    <text evidence="2">Belongs to the nucleobase:cation symporter-2 (NCS2) (TC 2.A.40) family.</text>
</comment>
<keyword evidence="4 8" id="KW-0812">Transmembrane</keyword>
<evidence type="ECO:0000313" key="10">
    <source>
        <dbReference type="Proteomes" id="UP001610728"/>
    </source>
</evidence>
<reference evidence="9 10" key="1">
    <citation type="submission" date="2020-05" db="EMBL/GenBank/DDBJ databases">
        <title>Ceratocystis lukuohia genome.</title>
        <authorList>
            <person name="Harrington T.C."/>
            <person name="Kim K."/>
            <person name="Mayers C.G."/>
        </authorList>
    </citation>
    <scope>NUCLEOTIDE SEQUENCE [LARGE SCALE GENOMIC DNA]</scope>
    <source>
        <strain evidence="9 10">C4212</strain>
    </source>
</reference>
<dbReference type="PROSITE" id="PS01116">
    <property type="entry name" value="XANTH_URACIL_PERMASE"/>
    <property type="match status" value="1"/>
</dbReference>
<feature type="transmembrane region" description="Helical" evidence="8">
    <location>
        <begin position="417"/>
        <end position="438"/>
    </location>
</feature>
<feature type="transmembrane region" description="Helical" evidence="8">
    <location>
        <begin position="385"/>
        <end position="405"/>
    </location>
</feature>
<feature type="transmembrane region" description="Helical" evidence="8">
    <location>
        <begin position="188"/>
        <end position="209"/>
    </location>
</feature>
<keyword evidence="10" id="KW-1185">Reference proteome</keyword>
<protein>
    <submittedName>
        <fullName evidence="9">Uric acid-xanthine permease</fullName>
    </submittedName>
</protein>
<feature type="transmembrane region" description="Helical" evidence="8">
    <location>
        <begin position="357"/>
        <end position="379"/>
    </location>
</feature>
<evidence type="ECO:0000256" key="3">
    <source>
        <dbReference type="ARBA" id="ARBA00022448"/>
    </source>
</evidence>